<keyword evidence="4" id="KW-0723">Serine/threonine-protein kinase</keyword>
<dbReference type="Gene3D" id="1.10.510.10">
    <property type="entry name" value="Transferase(Phosphotransferase) domain 1"/>
    <property type="match status" value="1"/>
</dbReference>
<comment type="catalytic activity">
    <reaction evidence="10">
        <text>L-threonyl-[protein] + ATP = O-phospho-L-threonyl-[protein] + ADP + H(+)</text>
        <dbReference type="Rhea" id="RHEA:46608"/>
        <dbReference type="Rhea" id="RHEA-COMP:11060"/>
        <dbReference type="Rhea" id="RHEA-COMP:11605"/>
        <dbReference type="ChEBI" id="CHEBI:15378"/>
        <dbReference type="ChEBI" id="CHEBI:30013"/>
        <dbReference type="ChEBI" id="CHEBI:30616"/>
        <dbReference type="ChEBI" id="CHEBI:61977"/>
        <dbReference type="ChEBI" id="CHEBI:456216"/>
        <dbReference type="EC" id="2.7.11.1"/>
    </reaction>
</comment>
<dbReference type="InterPro" id="IPR055164">
    <property type="entry name" value="EDR1/CTR1/ARMC3-like_pept-like"/>
</dbReference>
<feature type="compositionally biased region" description="Basic and acidic residues" evidence="13">
    <location>
        <begin position="508"/>
        <end position="517"/>
    </location>
</feature>
<dbReference type="EC" id="2.7.11.1" evidence="3"/>
<dbReference type="FunFam" id="1.10.510.10:FF:000476">
    <property type="entry name" value="PAS domain-containing protein tyrosine kinase family protein"/>
    <property type="match status" value="1"/>
</dbReference>
<dbReference type="FunFam" id="3.30.200.20:FF:000060">
    <property type="entry name" value="Serine/threonine-protein kinase isoform 1"/>
    <property type="match status" value="1"/>
</dbReference>
<gene>
    <name evidence="16" type="primary">LOC110414978</name>
</gene>
<evidence type="ECO:0000256" key="12">
    <source>
        <dbReference type="PROSITE-ProRule" id="PRU10141"/>
    </source>
</evidence>
<dbReference type="Gene3D" id="3.30.200.20">
    <property type="entry name" value="Phosphorylase Kinase, domain 1"/>
    <property type="match status" value="1"/>
</dbReference>
<dbReference type="GO" id="GO:0005524">
    <property type="term" value="F:ATP binding"/>
    <property type="evidence" value="ECO:0007669"/>
    <property type="project" value="UniProtKB-UniRule"/>
</dbReference>
<dbReference type="InterPro" id="IPR008271">
    <property type="entry name" value="Ser/Thr_kinase_AS"/>
</dbReference>
<evidence type="ECO:0000259" key="14">
    <source>
        <dbReference type="PROSITE" id="PS50011"/>
    </source>
</evidence>
<dbReference type="AlphaFoldDB" id="A0A6J1A5T1"/>
<proteinExistence type="inferred from homology"/>
<keyword evidence="6 12" id="KW-0547">Nucleotide-binding</keyword>
<dbReference type="SUPFAM" id="SSF56112">
    <property type="entry name" value="Protein kinase-like (PK-like)"/>
    <property type="match status" value="1"/>
</dbReference>
<dbReference type="OrthoDB" id="7537227at2759"/>
<dbReference type="PANTHER" id="PTHR44329">
    <property type="entry name" value="SERINE/THREONINE-PROTEIN KINASE TNNI3K-RELATED"/>
    <property type="match status" value="1"/>
</dbReference>
<evidence type="ECO:0000256" key="1">
    <source>
        <dbReference type="ARBA" id="ARBA00004370"/>
    </source>
</evidence>
<evidence type="ECO:0000256" key="9">
    <source>
        <dbReference type="ARBA" id="ARBA00023136"/>
    </source>
</evidence>
<dbReference type="PANTHER" id="PTHR44329:SF284">
    <property type="entry name" value="SERINE_THREONINE-PROTEIN KINASE EDR1-LIKE ISOFORM X2"/>
    <property type="match status" value="1"/>
</dbReference>
<dbReference type="PROSITE" id="PS00108">
    <property type="entry name" value="PROTEIN_KINASE_ST"/>
    <property type="match status" value="1"/>
</dbReference>
<dbReference type="GO" id="GO:0016020">
    <property type="term" value="C:membrane"/>
    <property type="evidence" value="ECO:0007669"/>
    <property type="project" value="UniProtKB-SubCell"/>
</dbReference>
<comment type="catalytic activity">
    <reaction evidence="11">
        <text>L-seryl-[protein] + ATP = O-phospho-L-seryl-[protein] + ADP + H(+)</text>
        <dbReference type="Rhea" id="RHEA:17989"/>
        <dbReference type="Rhea" id="RHEA-COMP:9863"/>
        <dbReference type="Rhea" id="RHEA-COMP:11604"/>
        <dbReference type="ChEBI" id="CHEBI:15378"/>
        <dbReference type="ChEBI" id="CHEBI:29999"/>
        <dbReference type="ChEBI" id="CHEBI:30616"/>
        <dbReference type="ChEBI" id="CHEBI:83421"/>
        <dbReference type="ChEBI" id="CHEBI:456216"/>
        <dbReference type="EC" id="2.7.11.1"/>
    </reaction>
</comment>
<keyword evidence="5" id="KW-0808">Transferase</keyword>
<feature type="region of interest" description="Disordered" evidence="13">
    <location>
        <begin position="640"/>
        <end position="659"/>
    </location>
</feature>
<evidence type="ECO:0000256" key="7">
    <source>
        <dbReference type="ARBA" id="ARBA00022777"/>
    </source>
</evidence>
<feature type="region of interest" description="Disordered" evidence="13">
    <location>
        <begin position="374"/>
        <end position="449"/>
    </location>
</feature>
<feature type="compositionally biased region" description="Polar residues" evidence="13">
    <location>
        <begin position="388"/>
        <end position="415"/>
    </location>
</feature>
<dbReference type="PROSITE" id="PS00107">
    <property type="entry name" value="PROTEIN_KINASE_ATP"/>
    <property type="match status" value="1"/>
</dbReference>
<evidence type="ECO:0000256" key="6">
    <source>
        <dbReference type="ARBA" id="ARBA00022741"/>
    </source>
</evidence>
<feature type="compositionally biased region" description="Basic residues" evidence="13">
    <location>
        <begin position="1"/>
        <end position="15"/>
    </location>
</feature>
<feature type="compositionally biased region" description="Polar residues" evidence="13">
    <location>
        <begin position="24"/>
        <end position="38"/>
    </location>
</feature>
<dbReference type="PRINTS" id="PR00109">
    <property type="entry name" value="TYRKINASE"/>
</dbReference>
<feature type="region of interest" description="Disordered" evidence="13">
    <location>
        <begin position="496"/>
        <end position="518"/>
    </location>
</feature>
<evidence type="ECO:0000256" key="3">
    <source>
        <dbReference type="ARBA" id="ARBA00012513"/>
    </source>
</evidence>
<evidence type="ECO:0000256" key="11">
    <source>
        <dbReference type="ARBA" id="ARBA00048679"/>
    </source>
</evidence>
<keyword evidence="15" id="KW-1185">Reference proteome</keyword>
<feature type="compositionally biased region" description="Low complexity" evidence="13">
    <location>
        <begin position="45"/>
        <end position="76"/>
    </location>
</feature>
<evidence type="ECO:0000256" key="5">
    <source>
        <dbReference type="ARBA" id="ARBA00022679"/>
    </source>
</evidence>
<feature type="compositionally biased region" description="Low complexity" evidence="13">
    <location>
        <begin position="603"/>
        <end position="617"/>
    </location>
</feature>
<comment type="similarity">
    <text evidence="2">Belongs to the protein kinase superfamily. TKL Ser/Thr protein kinase family. RAF subfamily.</text>
</comment>
<evidence type="ECO:0000256" key="8">
    <source>
        <dbReference type="ARBA" id="ARBA00022840"/>
    </source>
</evidence>
<dbReference type="Pfam" id="PF14381">
    <property type="entry name" value="EDR1_CTR1_ARMC3_pept"/>
    <property type="match status" value="1"/>
</dbReference>
<dbReference type="CDD" id="cd13999">
    <property type="entry name" value="STKc_MAP3K-like"/>
    <property type="match status" value="1"/>
</dbReference>
<evidence type="ECO:0000256" key="4">
    <source>
        <dbReference type="ARBA" id="ARBA00022527"/>
    </source>
</evidence>
<feature type="region of interest" description="Disordered" evidence="13">
    <location>
        <begin position="1"/>
        <end position="85"/>
    </location>
</feature>
<feature type="binding site" evidence="12">
    <location>
        <position position="742"/>
    </location>
    <ligand>
        <name>ATP</name>
        <dbReference type="ChEBI" id="CHEBI:30616"/>
    </ligand>
</feature>
<feature type="domain" description="Protein kinase" evidence="14">
    <location>
        <begin position="714"/>
        <end position="973"/>
    </location>
</feature>
<dbReference type="Pfam" id="PF07714">
    <property type="entry name" value="PK_Tyr_Ser-Thr"/>
    <property type="match status" value="1"/>
</dbReference>
<evidence type="ECO:0000256" key="10">
    <source>
        <dbReference type="ARBA" id="ARBA00047899"/>
    </source>
</evidence>
<protein>
    <recommendedName>
        <fullName evidence="3">non-specific serine/threonine protein kinase</fullName>
        <ecNumber evidence="3">2.7.11.1</ecNumber>
    </recommendedName>
</protein>
<dbReference type="GeneID" id="110414978"/>
<dbReference type="InterPro" id="IPR051681">
    <property type="entry name" value="Ser/Thr_Kinases-Pseudokinases"/>
</dbReference>
<dbReference type="PROSITE" id="PS50011">
    <property type="entry name" value="PROTEIN_KINASE_DOM"/>
    <property type="match status" value="1"/>
</dbReference>
<feature type="compositionally biased region" description="Polar residues" evidence="13">
    <location>
        <begin position="640"/>
        <end position="653"/>
    </location>
</feature>
<keyword evidence="8 12" id="KW-0067">ATP-binding</keyword>
<name>A0A6J1A5T1_9ROSI</name>
<keyword evidence="9" id="KW-0472">Membrane</keyword>
<comment type="subcellular location">
    <subcellularLocation>
        <location evidence="1">Membrane</location>
    </subcellularLocation>
</comment>
<accession>A0A6J1A5T1</accession>
<dbReference type="InterPro" id="IPR017441">
    <property type="entry name" value="Protein_kinase_ATP_BS"/>
</dbReference>
<dbReference type="Proteomes" id="UP000504621">
    <property type="component" value="Unplaced"/>
</dbReference>
<dbReference type="InterPro" id="IPR000719">
    <property type="entry name" value="Prot_kinase_dom"/>
</dbReference>
<sequence>MKKREKMKHIFKKLHIGSSHEPNRTSTNDTSPSPSESCSTDHQRTMSGNSPGSPSTTTMSSSPVTTTTVPVSTSMGLSTPTPTLATNNRASDYMLSEEEFQVQLALAISASNSEDPEKDQIRAATILSLGSHHRMDLGLGRDKDDFVAEVLARQYWEYNVLDYEERVVDGFYDVYGLSTDSGIQGKMPLLADLETNLGNSGFEVVIVNRTIDPALEELLQIVHCIALDCPATNVGILAQRLAELVTGHMGGPVKDANVILARWTERSTELRTSRHTSVLPIGSINIGLSRHRALLFKVLADSIRLPCRLVKGSHYTGIEDDAVNIIKLEDEREFLVDLMAAPGTLIPADILSVKDTTFKPYNPIISNISTLQSSDDGVYSRAKPLNGEGSSQNPAINNSLPLDWGSSSGTAESLPSLSGTSGDSGVGSSGLSNRVTPNQLDHLPSTAIGTSVYKGSRGANVVGDGMRMNVNVVPYSQSCQEDPKSLFADLNPFQIKGTGKSSLQNKPTETKADELQRQRNNVVVGRPPVPLMWKNRPAYNEVPQKKDYNYMEGLFPKINREPNDFNQSSSASTSSTKPEKVYPHGFKSPGDFDISTRDNKIRSSSSCTGSSLASTTSQFNSSPLAEDGGTKFKEENLRNGQDLQNNTGNLANEQDNEIGFHDHRKYTQESYMGNNLKLKDPENLSASVDSSIGRVDQLFDDVDVGECEIPWEDLDIGERIGLGSYGEVYHADWNGTEVAVKKFLDQDFSGAALAEFKREVRIMRRLRHPNVVLFMGAVTRPPNLSIITEFLPRGSLYKILHRPQCQIDEKRRIKMALDVARGMNCLHTSTPTIVHRDLKSPNLLVDKNWNVKVCDFGLSRLKHNTFLSSKSTAGTPEWMAPEVLRNEPSNEKCDVYSFGVILWELATLRLPWSGMNPMQVVGAVGFQNRRLDIPKEVDPLVARIIWECWQTDPNLRPSFAQLAVALKPLQRLVIPSHQDQSSSPLPQEISVNSTP</sequence>
<feature type="region of interest" description="Disordered" evidence="13">
    <location>
        <begin position="559"/>
        <end position="630"/>
    </location>
</feature>
<dbReference type="GO" id="GO:0004674">
    <property type="term" value="F:protein serine/threonine kinase activity"/>
    <property type="evidence" value="ECO:0007669"/>
    <property type="project" value="UniProtKB-KW"/>
</dbReference>
<dbReference type="RefSeq" id="XP_021282089.1">
    <property type="nucleotide sequence ID" value="XM_021426414.1"/>
</dbReference>
<dbReference type="SMART" id="SM00220">
    <property type="entry name" value="S_TKc"/>
    <property type="match status" value="1"/>
</dbReference>
<evidence type="ECO:0000256" key="13">
    <source>
        <dbReference type="SAM" id="MobiDB-lite"/>
    </source>
</evidence>
<evidence type="ECO:0000256" key="2">
    <source>
        <dbReference type="ARBA" id="ARBA00010507"/>
    </source>
</evidence>
<keyword evidence="7 16" id="KW-0418">Kinase</keyword>
<dbReference type="InterPro" id="IPR011009">
    <property type="entry name" value="Kinase-like_dom_sf"/>
</dbReference>
<organism evidence="15 16">
    <name type="scientific">Herrania umbratica</name>
    <dbReference type="NCBI Taxonomy" id="108875"/>
    <lineage>
        <taxon>Eukaryota</taxon>
        <taxon>Viridiplantae</taxon>
        <taxon>Streptophyta</taxon>
        <taxon>Embryophyta</taxon>
        <taxon>Tracheophyta</taxon>
        <taxon>Spermatophyta</taxon>
        <taxon>Magnoliopsida</taxon>
        <taxon>eudicotyledons</taxon>
        <taxon>Gunneridae</taxon>
        <taxon>Pentapetalae</taxon>
        <taxon>rosids</taxon>
        <taxon>malvids</taxon>
        <taxon>Malvales</taxon>
        <taxon>Malvaceae</taxon>
        <taxon>Byttnerioideae</taxon>
        <taxon>Herrania</taxon>
    </lineage>
</organism>
<reference evidence="16" key="1">
    <citation type="submission" date="2025-08" db="UniProtKB">
        <authorList>
            <consortium name="RefSeq"/>
        </authorList>
    </citation>
    <scope>IDENTIFICATION</scope>
    <source>
        <tissue evidence="16">Leaf</tissue>
    </source>
</reference>
<evidence type="ECO:0000313" key="16">
    <source>
        <dbReference type="RefSeq" id="XP_021282089.1"/>
    </source>
</evidence>
<evidence type="ECO:0000313" key="15">
    <source>
        <dbReference type="Proteomes" id="UP000504621"/>
    </source>
</evidence>
<dbReference type="InterPro" id="IPR001245">
    <property type="entry name" value="Ser-Thr/Tyr_kinase_cat_dom"/>
</dbReference>